<keyword evidence="2" id="KW-1185">Reference proteome</keyword>
<protein>
    <recommendedName>
        <fullName evidence="3">DUF4034 domain-containing protein</fullName>
    </recommendedName>
</protein>
<evidence type="ECO:0008006" key="3">
    <source>
        <dbReference type="Google" id="ProtNLM"/>
    </source>
</evidence>
<proteinExistence type="predicted"/>
<comment type="caution">
    <text evidence="1">The sequence shown here is derived from an EMBL/GenBank/DDBJ whole genome shotgun (WGS) entry which is preliminary data.</text>
</comment>
<accession>A0ABS3WWX5</accession>
<gene>
    <name evidence="1" type="ORF">JW592_19380</name>
</gene>
<name>A0ABS3WWX5_9ACTN</name>
<dbReference type="Proteomes" id="UP001518976">
    <property type="component" value="Unassembled WGS sequence"/>
</dbReference>
<sequence>MEALLVLIALVAIFGVAVYPAMRRRRLRQDGSPGLPQGLDRTAGYGFVPSEELDVRLPGPDRELVEALEETQRTQDWQPVARLLAFTGDEYELRWQRVQSVAGAAAMELARSRAHGSAVEAPQEAVSFSKEQPAAQVRDARWLREWRAQQPRDHGGAQVYAQFLVFQALAESGSGSESGSDAGSGARQIILEEARKVAHDAAELAPADPTPHLTELVIARHLGYRAPDFEALWATVRRLAPDHMGAHLAALPYWSAKGAGSKEQADTFARTAAARTREGTLLPALPLFATYDHLPEVNMVRGLYQSEEVVKAIEAAEYAVDQVEDDHPVRPHVLHLLVWFLVRAERYGEAMEALAAVDGHVGAVPWVDEGDPAASYTAYRALAVAGWEATGGAHAPH</sequence>
<evidence type="ECO:0000313" key="2">
    <source>
        <dbReference type="Proteomes" id="UP001518976"/>
    </source>
</evidence>
<dbReference type="EMBL" id="JAFFZN010000017">
    <property type="protein sequence ID" value="MBO8187607.1"/>
    <property type="molecule type" value="Genomic_DNA"/>
</dbReference>
<dbReference type="RefSeq" id="WP_209266407.1">
    <property type="nucleotide sequence ID" value="NZ_JAFFZN010000017.1"/>
</dbReference>
<reference evidence="1 2" key="1">
    <citation type="submission" date="2021-02" db="EMBL/GenBank/DDBJ databases">
        <title>Streptomyces spirodelae sp. nov., isolated from duckweed.</title>
        <authorList>
            <person name="Saimee Y."/>
            <person name="Duangmal K."/>
        </authorList>
    </citation>
    <scope>NUCLEOTIDE SEQUENCE [LARGE SCALE GENOMIC DNA]</scope>
    <source>
        <strain evidence="1 2">DW4-2</strain>
    </source>
</reference>
<organism evidence="1 2">
    <name type="scientific">Streptomyces spirodelae</name>
    <dbReference type="NCBI Taxonomy" id="2812904"/>
    <lineage>
        <taxon>Bacteria</taxon>
        <taxon>Bacillati</taxon>
        <taxon>Actinomycetota</taxon>
        <taxon>Actinomycetes</taxon>
        <taxon>Kitasatosporales</taxon>
        <taxon>Streptomycetaceae</taxon>
        <taxon>Streptomyces</taxon>
    </lineage>
</organism>
<evidence type="ECO:0000313" key="1">
    <source>
        <dbReference type="EMBL" id="MBO8187607.1"/>
    </source>
</evidence>